<feature type="region of interest" description="Disordered" evidence="1">
    <location>
        <begin position="71"/>
        <end position="116"/>
    </location>
</feature>
<dbReference type="VEuPathDB" id="TrichDB:TRFO_25568"/>
<dbReference type="GeneID" id="94839146"/>
<accession>A0A1J4K629</accession>
<feature type="compositionally biased region" description="Acidic residues" evidence="1">
    <location>
        <begin position="102"/>
        <end position="116"/>
    </location>
</feature>
<evidence type="ECO:0000256" key="1">
    <source>
        <dbReference type="SAM" id="MobiDB-lite"/>
    </source>
</evidence>
<dbReference type="EMBL" id="MLAK01000726">
    <property type="protein sequence ID" value="OHT06450.1"/>
    <property type="molecule type" value="Genomic_DNA"/>
</dbReference>
<comment type="caution">
    <text evidence="2">The sequence shown here is derived from an EMBL/GenBank/DDBJ whole genome shotgun (WGS) entry which is preliminary data.</text>
</comment>
<reference evidence="2" key="1">
    <citation type="submission" date="2016-10" db="EMBL/GenBank/DDBJ databases">
        <authorList>
            <person name="Benchimol M."/>
            <person name="Almeida L.G."/>
            <person name="Vasconcelos A.T."/>
            <person name="Perreira-Neves A."/>
            <person name="Rosa I.A."/>
            <person name="Tasca T."/>
            <person name="Bogo M.R."/>
            <person name="de Souza W."/>
        </authorList>
    </citation>
    <scope>NUCLEOTIDE SEQUENCE [LARGE SCALE GENOMIC DNA]</scope>
    <source>
        <strain evidence="2">K</strain>
    </source>
</reference>
<dbReference type="RefSeq" id="XP_068359586.1">
    <property type="nucleotide sequence ID" value="XM_068504442.1"/>
</dbReference>
<proteinExistence type="predicted"/>
<organism evidence="2 3">
    <name type="scientific">Tritrichomonas foetus</name>
    <dbReference type="NCBI Taxonomy" id="1144522"/>
    <lineage>
        <taxon>Eukaryota</taxon>
        <taxon>Metamonada</taxon>
        <taxon>Parabasalia</taxon>
        <taxon>Tritrichomonadida</taxon>
        <taxon>Tritrichomonadidae</taxon>
        <taxon>Tritrichomonas</taxon>
    </lineage>
</organism>
<gene>
    <name evidence="2" type="ORF">TRFO_25568</name>
</gene>
<protein>
    <submittedName>
        <fullName evidence="2">Uncharacterized protein</fullName>
    </submittedName>
</protein>
<keyword evidence="3" id="KW-1185">Reference proteome</keyword>
<dbReference type="AlphaFoldDB" id="A0A1J4K629"/>
<evidence type="ECO:0000313" key="2">
    <source>
        <dbReference type="EMBL" id="OHT06450.1"/>
    </source>
</evidence>
<evidence type="ECO:0000313" key="3">
    <source>
        <dbReference type="Proteomes" id="UP000179807"/>
    </source>
</evidence>
<name>A0A1J4K629_9EUKA</name>
<dbReference type="Proteomes" id="UP000179807">
    <property type="component" value="Unassembled WGS sequence"/>
</dbReference>
<sequence length="116" mass="13108">MTAPELPDDILSKFLAETKAAEKKKEKPKPVELPDNFVVYDPKAEARKRVQEAKAMLNRITERPDLKKTNVGSVIASRMRNPAPSTAFIAPPKKKQDKDIEPENESENESEKEDSF</sequence>